<dbReference type="PANTHER" id="PTHR21356">
    <property type="entry name" value="ARMADILLO REPEAT CONTAINING 2"/>
    <property type="match status" value="1"/>
</dbReference>
<dbReference type="GO" id="GO:0044782">
    <property type="term" value="P:cilium organization"/>
    <property type="evidence" value="ECO:0007669"/>
    <property type="project" value="TreeGrafter"/>
</dbReference>
<evidence type="ECO:0008006" key="3">
    <source>
        <dbReference type="Google" id="ProtNLM"/>
    </source>
</evidence>
<proteinExistence type="predicted"/>
<dbReference type="KEGG" id="eiv:EIN_498910"/>
<keyword evidence="2" id="KW-1185">Reference proteome</keyword>
<protein>
    <recommendedName>
        <fullName evidence="3">UNC-45/Cro1/She4 central domain-containing protein</fullName>
    </recommendedName>
</protein>
<dbReference type="Gene3D" id="1.25.10.10">
    <property type="entry name" value="Leucine-rich Repeat Variant"/>
    <property type="match status" value="2"/>
</dbReference>
<name>A0A0A1UDM4_ENTIV</name>
<dbReference type="AlphaFoldDB" id="A0A0A1UDM4"/>
<dbReference type="OrthoDB" id="27201at2759"/>
<organism evidence="1 2">
    <name type="scientific">Entamoeba invadens IP1</name>
    <dbReference type="NCBI Taxonomy" id="370355"/>
    <lineage>
        <taxon>Eukaryota</taxon>
        <taxon>Amoebozoa</taxon>
        <taxon>Evosea</taxon>
        <taxon>Archamoebae</taxon>
        <taxon>Mastigamoebida</taxon>
        <taxon>Entamoebidae</taxon>
        <taxon>Entamoeba</taxon>
    </lineage>
</organism>
<dbReference type="PANTHER" id="PTHR21356:SF1">
    <property type="entry name" value="ARMADILLO REPEAT-CONTAINING PROTEIN 2"/>
    <property type="match status" value="1"/>
</dbReference>
<gene>
    <name evidence="1" type="ORF">EIN_498910</name>
</gene>
<reference evidence="1 2" key="1">
    <citation type="submission" date="2012-10" db="EMBL/GenBank/DDBJ databases">
        <authorList>
            <person name="Zafar N."/>
            <person name="Inman J."/>
            <person name="Hall N."/>
            <person name="Lorenzi H."/>
            <person name="Caler E."/>
        </authorList>
    </citation>
    <scope>NUCLEOTIDE SEQUENCE [LARGE SCALE GENOMIC DNA]</scope>
    <source>
        <strain evidence="1 2">IP1</strain>
    </source>
</reference>
<accession>A0A0A1UDM4</accession>
<dbReference type="InterPro" id="IPR016024">
    <property type="entry name" value="ARM-type_fold"/>
</dbReference>
<dbReference type="Proteomes" id="UP000014680">
    <property type="component" value="Unassembled WGS sequence"/>
</dbReference>
<dbReference type="OMA" id="VINTIAC"/>
<dbReference type="SUPFAM" id="SSF48371">
    <property type="entry name" value="ARM repeat"/>
    <property type="match status" value="2"/>
</dbReference>
<evidence type="ECO:0000313" key="1">
    <source>
        <dbReference type="EMBL" id="ELP94661.1"/>
    </source>
</evidence>
<dbReference type="VEuPathDB" id="AmoebaDB:EIN_498910"/>
<dbReference type="EMBL" id="KB206184">
    <property type="protein sequence ID" value="ELP94661.1"/>
    <property type="molecule type" value="Genomic_DNA"/>
</dbReference>
<dbReference type="GeneID" id="14893622"/>
<dbReference type="InterPro" id="IPR011989">
    <property type="entry name" value="ARM-like"/>
</dbReference>
<sequence>MEQVEELLKNITEDKEAVANMKKLETIVSDQQNTQGKAFLIQKGFIEFASQRLANYKELRREYISGMCCLLIAVLTYSEMAKKKMVMNGVCDTVCKIIHGVKYKDAEMTDMTLNDLIRLCWGVMTVSDFTSRRKIITKKNVKDVLSSFSRICRDTTASVAIEMMAAISIDDACIVLFRSAHMIEECLQLALRYKESKSVTKAIGMFIANTIYSEDEYSIGKQFDVVKILYDGVNTFGDDEEVLEQLICGIRSVSNASEEAKKTLLDNGVYVKLLKCGRGKGYKTEERLMNMIGIITRDKTITQHLISNGCIDFIYNELKDVNEKNAENETIVKKSLPMVKNLLGVLMNVCFEEEWITKVFDKDIAGELHRIAMKTIDNKQIQTSICCIVQCLAIDKTSGKKLLASGLVKDVVVGFERHLKKKEVAMSAISACINLAQDQECAKALVEFGVVDKFRVLNDRFPDKPNLTKKMITAVMNILIDDTALTYVSEVTMPLIEKIVKENPTDVEIELKSLSCLVSIVKIEKNVEVLSGIGRIFDALNVKDKQVNTKMIQVICSLSSNKELSQKVVDAKMVEFLVANANEQIRVKEVVINTIACFMNFSCSIPLHDKLAIPPVFKLLGKAAEEHCNEKRIICSIASTTKNLSISDIGRKSIAASRFYTTLVDILSKHKSDEDVFKACIEALWNISIDPTACEQMANFNVIQLCHKALSETFKTNTPVIGAIIGFLSVVTNNEQARQITKKECADDLAHVLVQDPTLAQRLEKLRAKLV</sequence>
<dbReference type="RefSeq" id="XP_004261432.1">
    <property type="nucleotide sequence ID" value="XM_004261384.1"/>
</dbReference>
<dbReference type="InterPro" id="IPR038905">
    <property type="entry name" value="ARMC2"/>
</dbReference>
<evidence type="ECO:0000313" key="2">
    <source>
        <dbReference type="Proteomes" id="UP000014680"/>
    </source>
</evidence>